<name>A0A835HYC3_9MAGN</name>
<dbReference type="AlphaFoldDB" id="A0A835HYC3"/>
<reference evidence="2 3" key="1">
    <citation type="submission" date="2020-10" db="EMBL/GenBank/DDBJ databases">
        <title>The Coptis chinensis genome and diversification of protoberbering-type alkaloids.</title>
        <authorList>
            <person name="Wang B."/>
            <person name="Shu S."/>
            <person name="Song C."/>
            <person name="Liu Y."/>
        </authorList>
    </citation>
    <scope>NUCLEOTIDE SEQUENCE [LARGE SCALE GENOMIC DNA]</scope>
    <source>
        <strain evidence="2">HL-2020</strain>
        <tissue evidence="2">Leaf</tissue>
    </source>
</reference>
<dbReference type="InterPro" id="IPR040338">
    <property type="entry name" value="At1g67623-like"/>
</dbReference>
<gene>
    <name evidence="2" type="ORF">IFM89_027480</name>
</gene>
<dbReference type="Pfam" id="PF23310">
    <property type="entry name" value="TPR_27"/>
    <property type="match status" value="1"/>
</dbReference>
<proteinExistence type="predicted"/>
<dbReference type="PANTHER" id="PTHR33784:SF10">
    <property type="entry name" value="F-BOX PROTEIN"/>
    <property type="match status" value="1"/>
</dbReference>
<dbReference type="EMBL" id="JADFTS010000005">
    <property type="protein sequence ID" value="KAF9606647.1"/>
    <property type="molecule type" value="Genomic_DNA"/>
</dbReference>
<comment type="caution">
    <text evidence="2">The sequence shown here is derived from an EMBL/GenBank/DDBJ whole genome shotgun (WGS) entry which is preliminary data.</text>
</comment>
<protein>
    <recommendedName>
        <fullName evidence="1">At2g35280-like TPR domain-containing protein</fullName>
    </recommendedName>
</protein>
<keyword evidence="3" id="KW-1185">Reference proteome</keyword>
<evidence type="ECO:0000313" key="3">
    <source>
        <dbReference type="Proteomes" id="UP000631114"/>
    </source>
</evidence>
<dbReference type="PANTHER" id="PTHR33784">
    <property type="entry name" value="OS05G0482100 PROTEIN"/>
    <property type="match status" value="1"/>
</dbReference>
<dbReference type="InterPro" id="IPR057136">
    <property type="entry name" value="At2g35280_TPR_dom"/>
</dbReference>
<evidence type="ECO:0000259" key="1">
    <source>
        <dbReference type="Pfam" id="PF23310"/>
    </source>
</evidence>
<organism evidence="2 3">
    <name type="scientific">Coptis chinensis</name>
    <dbReference type="NCBI Taxonomy" id="261450"/>
    <lineage>
        <taxon>Eukaryota</taxon>
        <taxon>Viridiplantae</taxon>
        <taxon>Streptophyta</taxon>
        <taxon>Embryophyta</taxon>
        <taxon>Tracheophyta</taxon>
        <taxon>Spermatophyta</taxon>
        <taxon>Magnoliopsida</taxon>
        <taxon>Ranunculales</taxon>
        <taxon>Ranunculaceae</taxon>
        <taxon>Coptidoideae</taxon>
        <taxon>Coptis</taxon>
    </lineage>
</organism>
<accession>A0A835HYC3</accession>
<sequence length="145" mass="16424">MKQSSKTLNELGNNSYVLRNVSLDGIDAVQWEPSAVFNSFLPGCEESGNPEALHFCNNQREFGLKFLERATKLGHEETTYVLGIILLCNKDESKERGMELQNMVEKRKRARNNIGLSESRNKCTENLVEQPCLSRGGLMLDLMQQ</sequence>
<dbReference type="Proteomes" id="UP000631114">
    <property type="component" value="Unassembled WGS sequence"/>
</dbReference>
<evidence type="ECO:0000313" key="2">
    <source>
        <dbReference type="EMBL" id="KAF9606647.1"/>
    </source>
</evidence>
<feature type="domain" description="At2g35280-like TPR" evidence="1">
    <location>
        <begin position="28"/>
        <end position="124"/>
    </location>
</feature>
<dbReference type="OrthoDB" id="1926629at2759"/>